<proteinExistence type="predicted"/>
<organism evidence="2 3">
    <name type="scientific">Mycena rosella</name>
    <name type="common">Pink bonnet</name>
    <name type="synonym">Agaricus rosellus</name>
    <dbReference type="NCBI Taxonomy" id="1033263"/>
    <lineage>
        <taxon>Eukaryota</taxon>
        <taxon>Fungi</taxon>
        <taxon>Dikarya</taxon>
        <taxon>Basidiomycota</taxon>
        <taxon>Agaricomycotina</taxon>
        <taxon>Agaricomycetes</taxon>
        <taxon>Agaricomycetidae</taxon>
        <taxon>Agaricales</taxon>
        <taxon>Marasmiineae</taxon>
        <taxon>Mycenaceae</taxon>
        <taxon>Mycena</taxon>
    </lineage>
</organism>
<dbReference type="EMBL" id="JARKIE010001169">
    <property type="protein sequence ID" value="KAJ7605158.1"/>
    <property type="molecule type" value="Genomic_DNA"/>
</dbReference>
<feature type="compositionally biased region" description="Basic residues" evidence="1">
    <location>
        <begin position="456"/>
        <end position="465"/>
    </location>
</feature>
<dbReference type="Proteomes" id="UP001221757">
    <property type="component" value="Unassembled WGS sequence"/>
</dbReference>
<evidence type="ECO:0000313" key="2">
    <source>
        <dbReference type="EMBL" id="KAJ7605158.1"/>
    </source>
</evidence>
<evidence type="ECO:0000256" key="1">
    <source>
        <dbReference type="SAM" id="MobiDB-lite"/>
    </source>
</evidence>
<dbReference type="AlphaFoldDB" id="A0AAD7AZ14"/>
<reference evidence="2" key="1">
    <citation type="submission" date="2023-03" db="EMBL/GenBank/DDBJ databases">
        <title>Massive genome expansion in bonnet fungi (Mycena s.s.) driven by repeated elements and novel gene families across ecological guilds.</title>
        <authorList>
            <consortium name="Lawrence Berkeley National Laboratory"/>
            <person name="Harder C.B."/>
            <person name="Miyauchi S."/>
            <person name="Viragh M."/>
            <person name="Kuo A."/>
            <person name="Thoen E."/>
            <person name="Andreopoulos B."/>
            <person name="Lu D."/>
            <person name="Skrede I."/>
            <person name="Drula E."/>
            <person name="Henrissat B."/>
            <person name="Morin E."/>
            <person name="Kohler A."/>
            <person name="Barry K."/>
            <person name="LaButti K."/>
            <person name="Morin E."/>
            <person name="Salamov A."/>
            <person name="Lipzen A."/>
            <person name="Mereny Z."/>
            <person name="Hegedus B."/>
            <person name="Baldrian P."/>
            <person name="Stursova M."/>
            <person name="Weitz H."/>
            <person name="Taylor A."/>
            <person name="Grigoriev I.V."/>
            <person name="Nagy L.G."/>
            <person name="Martin F."/>
            <person name="Kauserud H."/>
        </authorList>
    </citation>
    <scope>NUCLEOTIDE SEQUENCE</scope>
    <source>
        <strain evidence="2">CBHHK067</strain>
    </source>
</reference>
<accession>A0AAD7AZ14</accession>
<feature type="compositionally biased region" description="Low complexity" evidence="1">
    <location>
        <begin position="1"/>
        <end position="21"/>
    </location>
</feature>
<name>A0AAD7AZ14_MYCRO</name>
<feature type="region of interest" description="Disordered" evidence="1">
    <location>
        <begin position="1"/>
        <end position="49"/>
    </location>
</feature>
<evidence type="ECO:0000313" key="3">
    <source>
        <dbReference type="Proteomes" id="UP001221757"/>
    </source>
</evidence>
<feature type="region of interest" description="Disordered" evidence="1">
    <location>
        <begin position="429"/>
        <end position="465"/>
    </location>
</feature>
<comment type="caution">
    <text evidence="2">The sequence shown here is derived from an EMBL/GenBank/DDBJ whole genome shotgun (WGS) entry which is preliminary data.</text>
</comment>
<sequence>MATVGSDRSSSVSTNSNLSRSSIDELDQISDSEAPKRQHSAPPITTITPVASPAKLAGAQGIFSTPFTLRCHPCDTNGPVSRISDAVKSRGNTPVCDPEFIDFPEKVHMLPEIDDWVDVTKWFPAEFVDFDLARTNREYQFTWTEGIVWSSQEPSDSTFYRSIAHWEGLNWKEWKLSEDQIGFVRVPECFRAVPEDADSFDPKLSEAFTVAVPFIAELLVSMDASNPVIQSYQTYFKEHQYNSQTALQWMHDRCLFDPSPALDAMLTAPLAALTEHDLLRSDTTANKKIWSLGSVFLQLLAVQHSLGEAWDLNGDTFSQIQAGLLVPSSTRALAALDSMWLSIDPISIRSQRQLTVSQFLKFSEEFKARHTIYDASTRLAFYHRIAEPDAALVPPATVPITQNGRTIRFAADLPSKIAIPLKRQFDGQDVFDGRQRKASKGTKKWEPKPTPPGVRRSGRNRARGV</sequence>
<gene>
    <name evidence="2" type="ORF">B0H17DRAFT_1189636</name>
</gene>
<keyword evidence="3" id="KW-1185">Reference proteome</keyword>
<protein>
    <submittedName>
        <fullName evidence="2">Uncharacterized protein</fullName>
    </submittedName>
</protein>